<comment type="caution">
    <text evidence="3">The sequence shown here is derived from an EMBL/GenBank/DDBJ whole genome shotgun (WGS) entry which is preliminary data.</text>
</comment>
<keyword evidence="4" id="KW-1185">Reference proteome</keyword>
<organism evidence="3 4">
    <name type="scientific">Stylophora pistillata</name>
    <name type="common">Smooth cauliflower coral</name>
    <dbReference type="NCBI Taxonomy" id="50429"/>
    <lineage>
        <taxon>Eukaryota</taxon>
        <taxon>Metazoa</taxon>
        <taxon>Cnidaria</taxon>
        <taxon>Anthozoa</taxon>
        <taxon>Hexacorallia</taxon>
        <taxon>Scleractinia</taxon>
        <taxon>Astrocoeniina</taxon>
        <taxon>Pocilloporidae</taxon>
        <taxon>Stylophora</taxon>
    </lineage>
</organism>
<keyword evidence="2" id="KW-0732">Signal</keyword>
<evidence type="ECO:0000256" key="2">
    <source>
        <dbReference type="SAM" id="SignalP"/>
    </source>
</evidence>
<feature type="compositionally biased region" description="Polar residues" evidence="1">
    <location>
        <begin position="102"/>
        <end position="113"/>
    </location>
</feature>
<feature type="region of interest" description="Disordered" evidence="1">
    <location>
        <begin position="53"/>
        <end position="113"/>
    </location>
</feature>
<feature type="chain" id="PRO_5011998880" evidence="2">
    <location>
        <begin position="23"/>
        <end position="113"/>
    </location>
</feature>
<evidence type="ECO:0000313" key="3">
    <source>
        <dbReference type="EMBL" id="PFX14890.1"/>
    </source>
</evidence>
<gene>
    <name evidence="3" type="ORF">AWC38_SpisGene20920</name>
</gene>
<proteinExistence type="predicted"/>
<evidence type="ECO:0000313" key="4">
    <source>
        <dbReference type="Proteomes" id="UP000225706"/>
    </source>
</evidence>
<feature type="compositionally biased region" description="Basic and acidic residues" evidence="1">
    <location>
        <begin position="54"/>
        <end position="67"/>
    </location>
</feature>
<accession>A0A2B4REI4</accession>
<name>A0A2B4REI4_STYPI</name>
<evidence type="ECO:0000256" key="1">
    <source>
        <dbReference type="SAM" id="MobiDB-lite"/>
    </source>
</evidence>
<dbReference type="AlphaFoldDB" id="A0A2B4REI4"/>
<feature type="signal peptide" evidence="2">
    <location>
        <begin position="1"/>
        <end position="22"/>
    </location>
</feature>
<protein>
    <submittedName>
        <fullName evidence="3">Uncharacterized protein</fullName>
    </submittedName>
</protein>
<reference evidence="4" key="1">
    <citation type="journal article" date="2017" name="bioRxiv">
        <title>Comparative analysis of the genomes of Stylophora pistillata and Acropora digitifera provides evidence for extensive differences between species of corals.</title>
        <authorList>
            <person name="Voolstra C.R."/>
            <person name="Li Y."/>
            <person name="Liew Y.J."/>
            <person name="Baumgarten S."/>
            <person name="Zoccola D."/>
            <person name="Flot J.-F."/>
            <person name="Tambutte S."/>
            <person name="Allemand D."/>
            <person name="Aranda M."/>
        </authorList>
    </citation>
    <scope>NUCLEOTIDE SEQUENCE [LARGE SCALE GENOMIC DNA]</scope>
</reference>
<dbReference type="EMBL" id="LSMT01000715">
    <property type="protein sequence ID" value="PFX14890.1"/>
    <property type="molecule type" value="Genomic_DNA"/>
</dbReference>
<dbReference type="Proteomes" id="UP000225706">
    <property type="component" value="Unassembled WGS sequence"/>
</dbReference>
<sequence>MGREILLVIVILLVVATVNCHGAPLEDSNALKKNSLLEKLAIHTTTAAIIDHASTAKEKGEKGRRTMDVAQTPTRQGGLLGGGEVGAGPQTRNRRRRVDITGPQSTKVSRQET</sequence>